<proteinExistence type="predicted"/>
<dbReference type="PANTHER" id="PTHR30069">
    <property type="entry name" value="TONB-DEPENDENT OUTER MEMBRANE RECEPTOR"/>
    <property type="match status" value="1"/>
</dbReference>
<dbReference type="Pfam" id="PF00593">
    <property type="entry name" value="TonB_dep_Rec_b-barrel"/>
    <property type="match status" value="1"/>
</dbReference>
<protein>
    <recommendedName>
        <fullName evidence="7">TonB-dependent receptor-like beta-barrel domain-containing protein</fullName>
    </recommendedName>
</protein>
<name>A0A0F9C189_9ZZZZ</name>
<evidence type="ECO:0000259" key="7">
    <source>
        <dbReference type="Pfam" id="PF00593"/>
    </source>
</evidence>
<comment type="caution">
    <text evidence="8">The sequence shown here is derived from an EMBL/GenBank/DDBJ whole genome shotgun (WGS) entry which is preliminary data.</text>
</comment>
<dbReference type="GO" id="GO:0015344">
    <property type="term" value="F:siderophore uptake transmembrane transporter activity"/>
    <property type="evidence" value="ECO:0007669"/>
    <property type="project" value="TreeGrafter"/>
</dbReference>
<accession>A0A0F9C189</accession>
<feature type="non-terminal residue" evidence="8">
    <location>
        <position position="1"/>
    </location>
</feature>
<keyword evidence="6" id="KW-0998">Cell outer membrane</keyword>
<dbReference type="InterPro" id="IPR036942">
    <property type="entry name" value="Beta-barrel_TonB_sf"/>
</dbReference>
<dbReference type="PANTHER" id="PTHR30069:SF27">
    <property type="entry name" value="BLL4766 PROTEIN"/>
    <property type="match status" value="1"/>
</dbReference>
<keyword evidence="5" id="KW-0472">Membrane</keyword>
<evidence type="ECO:0000256" key="6">
    <source>
        <dbReference type="ARBA" id="ARBA00023237"/>
    </source>
</evidence>
<evidence type="ECO:0000313" key="8">
    <source>
        <dbReference type="EMBL" id="KKL19992.1"/>
    </source>
</evidence>
<keyword evidence="3" id="KW-0812">Transmembrane</keyword>
<feature type="domain" description="TonB-dependent receptor-like beta-barrel" evidence="7">
    <location>
        <begin position="43"/>
        <end position="345"/>
    </location>
</feature>
<keyword evidence="4" id="KW-0798">TonB box</keyword>
<evidence type="ECO:0000256" key="4">
    <source>
        <dbReference type="ARBA" id="ARBA00023077"/>
    </source>
</evidence>
<dbReference type="GO" id="GO:0009279">
    <property type="term" value="C:cell outer membrane"/>
    <property type="evidence" value="ECO:0007669"/>
    <property type="project" value="UniProtKB-SubCell"/>
</dbReference>
<gene>
    <name evidence="8" type="ORF">LCGC14_2459920</name>
</gene>
<dbReference type="Gene3D" id="2.40.170.20">
    <property type="entry name" value="TonB-dependent receptor, beta-barrel domain"/>
    <property type="match status" value="1"/>
</dbReference>
<dbReference type="SUPFAM" id="SSF56935">
    <property type="entry name" value="Porins"/>
    <property type="match status" value="1"/>
</dbReference>
<reference evidence="8" key="1">
    <citation type="journal article" date="2015" name="Nature">
        <title>Complex archaea that bridge the gap between prokaryotes and eukaryotes.</title>
        <authorList>
            <person name="Spang A."/>
            <person name="Saw J.H."/>
            <person name="Jorgensen S.L."/>
            <person name="Zaremba-Niedzwiedzka K."/>
            <person name="Martijn J."/>
            <person name="Lind A.E."/>
            <person name="van Eijk R."/>
            <person name="Schleper C."/>
            <person name="Guy L."/>
            <person name="Ettema T.J."/>
        </authorList>
    </citation>
    <scope>NUCLEOTIDE SEQUENCE</scope>
</reference>
<dbReference type="PROSITE" id="PS52016">
    <property type="entry name" value="TONB_DEPENDENT_REC_3"/>
    <property type="match status" value="1"/>
</dbReference>
<keyword evidence="2" id="KW-0813">Transport</keyword>
<comment type="subcellular location">
    <subcellularLocation>
        <location evidence="1">Cell outer membrane</location>
        <topology evidence="1">Multi-pass membrane protein</topology>
    </subcellularLocation>
</comment>
<dbReference type="InterPro" id="IPR039426">
    <property type="entry name" value="TonB-dep_rcpt-like"/>
</dbReference>
<dbReference type="AlphaFoldDB" id="A0A0F9C189"/>
<evidence type="ECO:0000256" key="3">
    <source>
        <dbReference type="ARBA" id="ARBA00022692"/>
    </source>
</evidence>
<dbReference type="GO" id="GO:0044718">
    <property type="term" value="P:siderophore transmembrane transport"/>
    <property type="evidence" value="ECO:0007669"/>
    <property type="project" value="TreeGrafter"/>
</dbReference>
<evidence type="ECO:0000256" key="5">
    <source>
        <dbReference type="ARBA" id="ARBA00023136"/>
    </source>
</evidence>
<evidence type="ECO:0000256" key="1">
    <source>
        <dbReference type="ARBA" id="ARBA00004571"/>
    </source>
</evidence>
<evidence type="ECO:0000256" key="2">
    <source>
        <dbReference type="ARBA" id="ARBA00022448"/>
    </source>
</evidence>
<dbReference type="InterPro" id="IPR000531">
    <property type="entry name" value="Beta-barrel_TonB"/>
</dbReference>
<organism evidence="8">
    <name type="scientific">marine sediment metagenome</name>
    <dbReference type="NCBI Taxonomy" id="412755"/>
    <lineage>
        <taxon>unclassified sequences</taxon>
        <taxon>metagenomes</taxon>
        <taxon>ecological metagenomes</taxon>
    </lineage>
</organism>
<sequence length="379" mass="41716">GFNVSTYGFTLGEVMSQEMLVEVQYYVEDVQNDVEGSGFAKDNGLLTTRTILKMVYGSDEHAFTAGLDIIEHDEDTAIQDSGVDTDLSLTKKETGYYINDSYSFSDSMVLQAGYRKAEAEYDFSISGTCAGGPLDKQGSLKVEEKAYNLGMAYVYGEGSRFYTNYTHGFRFPSTHEIMDPCTGTFYRLKPEVSETKEVGLVHTFGGGTNIRATYFTAQVDDEVIMDGSGPEQESTKRIGYELGFSYGLMEGMALDVNYVKTDAEITSGAYNGSQVPLVPEQAASASLSARFGSLTFVFQGRWTDNRIMAGDLANSEPDMSEYVTLNGKMSYDFQGGIFYIGVNNILEEEYVDYADTGSGSPVYYPASGRRYYAGIRMAL</sequence>
<dbReference type="EMBL" id="LAZR01038276">
    <property type="protein sequence ID" value="KKL19992.1"/>
    <property type="molecule type" value="Genomic_DNA"/>
</dbReference>